<dbReference type="GO" id="GO:0031388">
    <property type="term" value="P:organic acid phosphorylation"/>
    <property type="evidence" value="ECO:0007669"/>
    <property type="project" value="InterPro"/>
</dbReference>
<dbReference type="SUPFAM" id="SSF110738">
    <property type="entry name" value="Glycerate kinase I"/>
    <property type="match status" value="1"/>
</dbReference>
<dbReference type="PANTHER" id="PTHR21599">
    <property type="entry name" value="GLYCERATE KINASE"/>
    <property type="match status" value="1"/>
</dbReference>
<evidence type="ECO:0000256" key="2">
    <source>
        <dbReference type="ARBA" id="ARBA00022679"/>
    </source>
</evidence>
<dbReference type="GO" id="GO:0008887">
    <property type="term" value="F:glycerate kinase activity"/>
    <property type="evidence" value="ECO:0007669"/>
    <property type="project" value="InterPro"/>
</dbReference>
<dbReference type="Gene3D" id="3.90.1510.10">
    <property type="entry name" value="Glycerate kinase, domain 2"/>
    <property type="match status" value="1"/>
</dbReference>
<dbReference type="Pfam" id="PF02595">
    <property type="entry name" value="Gly_kinase"/>
    <property type="match status" value="1"/>
</dbReference>
<protein>
    <submittedName>
        <fullName evidence="4">Glycerate kinase</fullName>
    </submittedName>
</protein>
<dbReference type="Gene3D" id="3.40.50.10350">
    <property type="entry name" value="Glycerate kinase, domain 1"/>
    <property type="match status" value="1"/>
</dbReference>
<dbReference type="PANTHER" id="PTHR21599:SF0">
    <property type="entry name" value="GLYCERATE KINASE"/>
    <property type="match status" value="1"/>
</dbReference>
<comment type="similarity">
    <text evidence="1">Belongs to the glycerate kinase type-1 family.</text>
</comment>
<dbReference type="Proteomes" id="UP000250028">
    <property type="component" value="Unassembled WGS sequence"/>
</dbReference>
<name>A0A2Y8ZTN6_9MICO</name>
<dbReference type="RefSeq" id="WP_170119741.1">
    <property type="nucleotide sequence ID" value="NZ_QGDN01000001.1"/>
</dbReference>
<dbReference type="AlphaFoldDB" id="A0A2Y8ZTN6"/>
<dbReference type="EMBL" id="UESZ01000001">
    <property type="protein sequence ID" value="SSA33629.1"/>
    <property type="molecule type" value="Genomic_DNA"/>
</dbReference>
<evidence type="ECO:0000256" key="3">
    <source>
        <dbReference type="ARBA" id="ARBA00022777"/>
    </source>
</evidence>
<dbReference type="InterPro" id="IPR018193">
    <property type="entry name" value="Glyc_kinase_flavodox-like_fold"/>
</dbReference>
<proteinExistence type="inferred from homology"/>
<keyword evidence="5" id="KW-1185">Reference proteome</keyword>
<dbReference type="InterPro" id="IPR036129">
    <property type="entry name" value="Glycerate_kinase_sf"/>
</dbReference>
<organism evidence="4 5">
    <name type="scientific">Branchiibius hedensis</name>
    <dbReference type="NCBI Taxonomy" id="672460"/>
    <lineage>
        <taxon>Bacteria</taxon>
        <taxon>Bacillati</taxon>
        <taxon>Actinomycetota</taxon>
        <taxon>Actinomycetes</taxon>
        <taxon>Micrococcales</taxon>
        <taxon>Dermacoccaceae</taxon>
        <taxon>Branchiibius</taxon>
    </lineage>
</organism>
<accession>A0A2Y8ZTN6</accession>
<dbReference type="InterPro" id="IPR004381">
    <property type="entry name" value="Glycerate_kinase"/>
</dbReference>
<reference evidence="5" key="1">
    <citation type="submission" date="2016-10" db="EMBL/GenBank/DDBJ databases">
        <authorList>
            <person name="Varghese N."/>
            <person name="Submissions S."/>
        </authorList>
    </citation>
    <scope>NUCLEOTIDE SEQUENCE [LARGE SCALE GENOMIC DNA]</scope>
    <source>
        <strain evidence="5">DSM 22951</strain>
    </source>
</reference>
<evidence type="ECO:0000256" key="1">
    <source>
        <dbReference type="ARBA" id="ARBA00006284"/>
    </source>
</evidence>
<evidence type="ECO:0000313" key="5">
    <source>
        <dbReference type="Proteomes" id="UP000250028"/>
    </source>
</evidence>
<dbReference type="InterPro" id="IPR018197">
    <property type="entry name" value="Glycerate_kinase_RE-like"/>
</dbReference>
<sequence length="380" mass="38861">MTARVVIAPERWGEVDAPQIAEAMARGWRERNPATDVVSCPQSNGGADLVGVLAAARPDATVGVLPTRGPAGTEVPTPYVHVEDQGYRTAYLPMAQGLRPDGAVGDSYGTGQAIRELIWAGARRIVIGLADSGTLDGGSGLIAALADRPSQADHQHLAADVAGAARRVVRDHGVRLIAAYDTAIPLLGLTGAAATAQGSLGLDPYVAQAAEARMSAWAQQLQTALPGRPDLLTGATHRYDRTPGAGAGGGAGFALAVLGAELRPACEVVAEATGLGAAVLAADLVVTATLVFDWQQLTDSVVMQVGSVAQSGARPALVLAGRVDVGRRELMSLGFSGGYGVVQSPRTPLPCGAAQVVAAAQHLAHRVAGTWTPTHRRSDG</sequence>
<keyword evidence="3 4" id="KW-0418">Kinase</keyword>
<gene>
    <name evidence="4" type="ORF">SAMN04489750_0914</name>
</gene>
<evidence type="ECO:0000313" key="4">
    <source>
        <dbReference type="EMBL" id="SSA33629.1"/>
    </source>
</evidence>
<keyword evidence="2" id="KW-0808">Transferase</keyword>